<feature type="signal peptide" evidence="1">
    <location>
        <begin position="1"/>
        <end position="32"/>
    </location>
</feature>
<feature type="chain" id="PRO_5030508748" description="DUF1573 domain-containing protein" evidence="1">
    <location>
        <begin position="33"/>
        <end position="342"/>
    </location>
</feature>
<dbReference type="EMBL" id="JACHFL010000010">
    <property type="protein sequence ID" value="MBB5364367.1"/>
    <property type="molecule type" value="Genomic_DNA"/>
</dbReference>
<evidence type="ECO:0000313" key="3">
    <source>
        <dbReference type="Proteomes" id="UP000552709"/>
    </source>
</evidence>
<sequence length="342" mass="34792">MKTNEIRSRWWGRSRRGVVVNGLLALAVVSCAGTSTPVASGEPEPAPSVPAQVTVQPQALVFSGTVGAVGTAQSVTLRNPGTAPATITALDVAGPNAGDFAVVGTPPLPWTVPAGTAVSVQVRLRAGTTVGVLQARLQVDGTTSSEVALNGLRAKGLEGENEPPLAQIVQALGFGVNVGTPNLVLGTSAAPVGDEVSVPVFVRAAEGPVTLTPVARYSPDGAVPFGYYQPGSPAQTHVTGTLAVGTHQMLAPDLSSGTVSFNPGPGAFGVFLPANGYATQATYTQDALNTGTTKHGVRVYPLKDAAGVIVAHAYLLAFELGMNGDYQDADFVLQNVQPAQVP</sequence>
<dbReference type="Gene3D" id="2.60.40.10">
    <property type="entry name" value="Immunoglobulins"/>
    <property type="match status" value="1"/>
</dbReference>
<evidence type="ECO:0000313" key="2">
    <source>
        <dbReference type="EMBL" id="MBB5364367.1"/>
    </source>
</evidence>
<evidence type="ECO:0008006" key="4">
    <source>
        <dbReference type="Google" id="ProtNLM"/>
    </source>
</evidence>
<proteinExistence type="predicted"/>
<name>A0A7W8NHU0_9DEIO</name>
<dbReference type="PROSITE" id="PS51257">
    <property type="entry name" value="PROKAR_LIPOPROTEIN"/>
    <property type="match status" value="1"/>
</dbReference>
<keyword evidence="1" id="KW-0732">Signal</keyword>
<protein>
    <recommendedName>
        <fullName evidence="4">DUF1573 domain-containing protein</fullName>
    </recommendedName>
</protein>
<dbReference type="Proteomes" id="UP000552709">
    <property type="component" value="Unassembled WGS sequence"/>
</dbReference>
<organism evidence="2 3">
    <name type="scientific">Deinococcus humi</name>
    <dbReference type="NCBI Taxonomy" id="662880"/>
    <lineage>
        <taxon>Bacteria</taxon>
        <taxon>Thermotogati</taxon>
        <taxon>Deinococcota</taxon>
        <taxon>Deinococci</taxon>
        <taxon>Deinococcales</taxon>
        <taxon>Deinococcaceae</taxon>
        <taxon>Deinococcus</taxon>
    </lineage>
</organism>
<dbReference type="AlphaFoldDB" id="A0A7W8NHU0"/>
<evidence type="ECO:0000256" key="1">
    <source>
        <dbReference type="SAM" id="SignalP"/>
    </source>
</evidence>
<comment type="caution">
    <text evidence="2">The sequence shown here is derived from an EMBL/GenBank/DDBJ whole genome shotgun (WGS) entry which is preliminary data.</text>
</comment>
<keyword evidence="3" id="KW-1185">Reference proteome</keyword>
<dbReference type="RefSeq" id="WP_184134721.1">
    <property type="nucleotide sequence ID" value="NZ_JACHFL010000010.1"/>
</dbReference>
<gene>
    <name evidence="2" type="ORF">HNQ08_003479</name>
</gene>
<reference evidence="2 3" key="1">
    <citation type="submission" date="2020-08" db="EMBL/GenBank/DDBJ databases">
        <title>Genomic Encyclopedia of Type Strains, Phase IV (KMG-IV): sequencing the most valuable type-strain genomes for metagenomic binning, comparative biology and taxonomic classification.</title>
        <authorList>
            <person name="Goeker M."/>
        </authorList>
    </citation>
    <scope>NUCLEOTIDE SEQUENCE [LARGE SCALE GENOMIC DNA]</scope>
    <source>
        <strain evidence="2 3">DSM 27939</strain>
    </source>
</reference>
<dbReference type="InterPro" id="IPR013783">
    <property type="entry name" value="Ig-like_fold"/>
</dbReference>
<accession>A0A7W8NHU0</accession>